<proteinExistence type="predicted"/>
<dbReference type="Proteomes" id="UP001451303">
    <property type="component" value="Unassembled WGS sequence"/>
</dbReference>
<feature type="compositionally biased region" description="Basic and acidic residues" evidence="1">
    <location>
        <begin position="301"/>
        <end position="317"/>
    </location>
</feature>
<feature type="compositionally biased region" description="Gly residues" evidence="1">
    <location>
        <begin position="369"/>
        <end position="379"/>
    </location>
</feature>
<feature type="compositionally biased region" description="Low complexity" evidence="1">
    <location>
        <begin position="41"/>
        <end position="67"/>
    </location>
</feature>
<feature type="region of interest" description="Disordered" evidence="1">
    <location>
        <begin position="40"/>
        <end position="72"/>
    </location>
</feature>
<dbReference type="InterPro" id="IPR043472">
    <property type="entry name" value="Macro_dom-like"/>
</dbReference>
<feature type="compositionally biased region" description="Polar residues" evidence="1">
    <location>
        <begin position="546"/>
        <end position="561"/>
    </location>
</feature>
<dbReference type="PANTHER" id="PTHR12521:SF0">
    <property type="entry name" value="ADP-RIBOSE GLYCOHYDROLASE OARD1"/>
    <property type="match status" value="1"/>
</dbReference>
<feature type="compositionally biased region" description="Low complexity" evidence="1">
    <location>
        <begin position="432"/>
        <end position="453"/>
    </location>
</feature>
<gene>
    <name evidence="2" type="ORF">QR685DRAFT_543973</name>
</gene>
<feature type="region of interest" description="Disordered" evidence="1">
    <location>
        <begin position="640"/>
        <end position="667"/>
    </location>
</feature>
<keyword evidence="3" id="KW-1185">Reference proteome</keyword>
<feature type="compositionally biased region" description="Low complexity" evidence="1">
    <location>
        <begin position="387"/>
        <end position="397"/>
    </location>
</feature>
<dbReference type="SUPFAM" id="SSF52949">
    <property type="entry name" value="Macro domain-like"/>
    <property type="match status" value="1"/>
</dbReference>
<evidence type="ECO:0000313" key="3">
    <source>
        <dbReference type="Proteomes" id="UP001451303"/>
    </source>
</evidence>
<feature type="compositionally biased region" description="Low complexity" evidence="1">
    <location>
        <begin position="285"/>
        <end position="300"/>
    </location>
</feature>
<feature type="region of interest" description="Disordered" evidence="1">
    <location>
        <begin position="88"/>
        <end position="107"/>
    </location>
</feature>
<dbReference type="Gene3D" id="3.40.220.10">
    <property type="entry name" value="Leucine Aminopeptidase, subunit E, domain 1"/>
    <property type="match status" value="1"/>
</dbReference>
<dbReference type="EMBL" id="JAVLET010000004">
    <property type="protein sequence ID" value="KAL0470226.1"/>
    <property type="molecule type" value="Genomic_DNA"/>
</dbReference>
<feature type="compositionally biased region" description="Pro residues" evidence="1">
    <location>
        <begin position="569"/>
        <end position="579"/>
    </location>
</feature>
<feature type="region of interest" description="Disordered" evidence="1">
    <location>
        <begin position="525"/>
        <end position="584"/>
    </location>
</feature>
<feature type="compositionally biased region" description="Low complexity" evidence="1">
    <location>
        <begin position="640"/>
        <end position="656"/>
    </location>
</feature>
<accession>A0ABR3DEN5</accession>
<evidence type="ECO:0000256" key="1">
    <source>
        <dbReference type="SAM" id="MobiDB-lite"/>
    </source>
</evidence>
<feature type="region of interest" description="Disordered" evidence="1">
    <location>
        <begin position="236"/>
        <end position="255"/>
    </location>
</feature>
<comment type="caution">
    <text evidence="2">The sequence shown here is derived from an EMBL/GenBank/DDBJ whole genome shotgun (WGS) entry which is preliminary data.</text>
</comment>
<protein>
    <submittedName>
        <fullName evidence="2">ADP-ribose 1''-phosphate phosphatase</fullName>
    </submittedName>
</protein>
<dbReference type="InterPro" id="IPR050892">
    <property type="entry name" value="ADP-ribose_metab_enzymes"/>
</dbReference>
<feature type="region of interest" description="Disordered" evidence="1">
    <location>
        <begin position="367"/>
        <end position="397"/>
    </location>
</feature>
<dbReference type="PANTHER" id="PTHR12521">
    <property type="entry name" value="PROTEIN C6ORF130"/>
    <property type="match status" value="1"/>
</dbReference>
<organism evidence="2 3">
    <name type="scientific">Neurospora intermedia</name>
    <dbReference type="NCBI Taxonomy" id="5142"/>
    <lineage>
        <taxon>Eukaryota</taxon>
        <taxon>Fungi</taxon>
        <taxon>Dikarya</taxon>
        <taxon>Ascomycota</taxon>
        <taxon>Pezizomycotina</taxon>
        <taxon>Sordariomycetes</taxon>
        <taxon>Sordariomycetidae</taxon>
        <taxon>Sordariales</taxon>
        <taxon>Sordariaceae</taxon>
        <taxon>Neurospora</taxon>
    </lineage>
</organism>
<name>A0ABR3DEN5_NEUIN</name>
<feature type="region of interest" description="Disordered" evidence="1">
    <location>
        <begin position="432"/>
        <end position="473"/>
    </location>
</feature>
<feature type="compositionally biased region" description="Basic and acidic residues" evidence="1">
    <location>
        <begin position="338"/>
        <end position="347"/>
    </location>
</feature>
<feature type="region of interest" description="Disordered" evidence="1">
    <location>
        <begin position="283"/>
        <end position="351"/>
    </location>
</feature>
<sequence length="834" mass="92364">MRPTNHFRAFNPPLNLILRHGASSSSNGIQPLGRVIPSNVKLQGQLQPQPQRQPQGQPQGQKQGQRQGQRKVVEGWVQGVDVDVVERKGHGRELEPEQKLGQRLGQKKDVEMKMEMEIEMEKKLEMAKWLEMGQEMGQKLELGQEMKKGQELGQVKVEVDMKVSQAGQQQQQQQQRQFTRDDTIGAHINRQKGHQQHRGYRLQQQRGYHQLAVGREEQHQHQQYQQQQYQQHQQQQVKQIQGQQHQHQQRQQRQQAILARTHPLLMDQDLSAVSDMPAAQKEIQNGDNGLNDQDQGQGQRQRQEDGKTEREETKEADFGIAEVNNSGGAEGTGGVRIRRLESREGSKNRGSILAHMGGWAAVRRNRAAGAGGSGSGSGSGTVKNKQSEQTQQAQQVQQVQQAQRVQRVQQVQQAQQGEQVQQEQNQKDQQAQWVRQVQQGEQSQQAQPVQRTQQTKESKGLESGGDGKVEKKGPSYFTYSLKKGRKFGPSALEHQQGLGGWKVGNDMIINGGSVVLRSLGLSSPGVAETTAETRTREARKAEPKTKTTPASTQAKPTISTKQPPQQQQQPPPPPPPPPLTTHRLTLIPHDHTNIFSPTPPPGSLLIHACNAQGDWGTGIARVFRTHYPGAYKAYQAHCSSIPTTSTSTSSTSSQTTNLQDQEEAESVVDPIQARKNALTKHQRSLVGTALLIPPRPSVPDDKKHFIGCLFTSLGYGPYRDPAVAMIKATGRAMEDLMRQVAEWNVNVNTNAAAAAKKKQNIVIGPEMRMPRIDAGKSAVEWEMTKEVLEKLEVRVPEGMLPGGGEIGIFERVGAIEGEKGRGKGRGKGKGNGKP</sequence>
<reference evidence="2 3" key="1">
    <citation type="submission" date="2023-09" db="EMBL/GenBank/DDBJ databases">
        <title>Multi-omics analysis of a traditional fermented food reveals byproduct-associated fungal strains for waste-to-food upcycling.</title>
        <authorList>
            <consortium name="Lawrence Berkeley National Laboratory"/>
            <person name="Rekdal V.M."/>
            <person name="Villalobos-Escobedo J.M."/>
            <person name="Rodriguez-Valeron N."/>
            <person name="Garcia M.O."/>
            <person name="Vasquez D.P."/>
            <person name="Damayanti I."/>
            <person name="Sorensen P.M."/>
            <person name="Baidoo E.E."/>
            <person name="De Carvalho A.C."/>
            <person name="Riley R."/>
            <person name="Lipzen A."/>
            <person name="He G."/>
            <person name="Yan M."/>
            <person name="Haridas S."/>
            <person name="Daum C."/>
            <person name="Yoshinaga Y."/>
            <person name="Ng V."/>
            <person name="Grigoriev I.V."/>
            <person name="Munk R."/>
            <person name="Nuraida L."/>
            <person name="Wijaya C.H."/>
            <person name="Morales P.-C."/>
            <person name="Keasling J.D."/>
        </authorList>
    </citation>
    <scope>NUCLEOTIDE SEQUENCE [LARGE SCALE GENOMIC DNA]</scope>
    <source>
        <strain evidence="2 3">FGSC 2613</strain>
    </source>
</reference>
<feature type="compositionally biased region" description="Basic and acidic residues" evidence="1">
    <location>
        <begin position="531"/>
        <end position="545"/>
    </location>
</feature>
<feature type="compositionally biased region" description="Basic and acidic residues" evidence="1">
    <location>
        <begin position="454"/>
        <end position="473"/>
    </location>
</feature>
<evidence type="ECO:0000313" key="2">
    <source>
        <dbReference type="EMBL" id="KAL0470226.1"/>
    </source>
</evidence>